<gene>
    <name evidence="4" type="ORF">FM105_05015</name>
</gene>
<name>A0A1X6X969_9MICO</name>
<accession>A0A1X6X969</accession>
<evidence type="ECO:0000256" key="3">
    <source>
        <dbReference type="SAM" id="SignalP"/>
    </source>
</evidence>
<keyword evidence="2" id="KW-1133">Transmembrane helix</keyword>
<evidence type="ECO:0000256" key="2">
    <source>
        <dbReference type="SAM" id="Phobius"/>
    </source>
</evidence>
<feature type="compositionally biased region" description="Pro residues" evidence="1">
    <location>
        <begin position="412"/>
        <end position="433"/>
    </location>
</feature>
<feature type="chain" id="PRO_5039004045" evidence="3">
    <location>
        <begin position="27"/>
        <end position="524"/>
    </location>
</feature>
<reference evidence="5" key="1">
    <citation type="submission" date="2017-02" db="EMBL/GenBank/DDBJ databases">
        <authorList>
            <person name="Dridi B."/>
        </authorList>
    </citation>
    <scope>NUCLEOTIDE SEQUENCE [LARGE SCALE GENOMIC DNA]</scope>
    <source>
        <strain evidence="5">B Co 03.10</strain>
    </source>
</reference>
<feature type="region of interest" description="Disordered" evidence="1">
    <location>
        <begin position="210"/>
        <end position="246"/>
    </location>
</feature>
<keyword evidence="3" id="KW-0732">Signal</keyword>
<feature type="compositionally biased region" description="Acidic residues" evidence="1">
    <location>
        <begin position="388"/>
        <end position="411"/>
    </location>
</feature>
<keyword evidence="2" id="KW-0472">Membrane</keyword>
<feature type="region of interest" description="Disordered" evidence="1">
    <location>
        <begin position="31"/>
        <end position="51"/>
    </location>
</feature>
<dbReference type="AlphaFoldDB" id="A0A1X6X969"/>
<proteinExistence type="predicted"/>
<evidence type="ECO:0000313" key="4">
    <source>
        <dbReference type="EMBL" id="SLM95716.1"/>
    </source>
</evidence>
<evidence type="ECO:0000256" key="1">
    <source>
        <dbReference type="SAM" id="MobiDB-lite"/>
    </source>
</evidence>
<keyword evidence="5" id="KW-1185">Reference proteome</keyword>
<feature type="compositionally biased region" description="Pro residues" evidence="1">
    <location>
        <begin position="366"/>
        <end position="386"/>
    </location>
</feature>
<feature type="transmembrane region" description="Helical" evidence="2">
    <location>
        <begin position="501"/>
        <end position="520"/>
    </location>
</feature>
<organism evidence="4 5">
    <name type="scientific">Brevibacterium yomogidense</name>
    <dbReference type="NCBI Taxonomy" id="946573"/>
    <lineage>
        <taxon>Bacteria</taxon>
        <taxon>Bacillati</taxon>
        <taxon>Actinomycetota</taxon>
        <taxon>Actinomycetes</taxon>
        <taxon>Micrococcales</taxon>
        <taxon>Brevibacteriaceae</taxon>
        <taxon>Brevibacterium</taxon>
    </lineage>
</organism>
<dbReference type="EMBL" id="FWFF01000006">
    <property type="protein sequence ID" value="SLM95716.1"/>
    <property type="molecule type" value="Genomic_DNA"/>
</dbReference>
<evidence type="ECO:0000313" key="5">
    <source>
        <dbReference type="Proteomes" id="UP000196581"/>
    </source>
</evidence>
<feature type="signal peptide" evidence="3">
    <location>
        <begin position="1"/>
        <end position="26"/>
    </location>
</feature>
<dbReference type="Proteomes" id="UP000196581">
    <property type="component" value="Unassembled WGS sequence"/>
</dbReference>
<keyword evidence="2" id="KW-0812">Transmembrane</keyword>
<protein>
    <submittedName>
        <fullName evidence="4">Exopolysaccharide biosynthesis domain protein</fullName>
    </submittedName>
</protein>
<sequence>MHLSPTARTACAALLTGLLVASPAVAPAAAHSPHQLNSTSHLAGDSDPQLAGSQEGTWMLGRSVDSILGPGQWYTAEEGRTWYGAYRTFPDEFAYCVDAGLKTPHTRHFDDDQEGEAITSAQSAWALDEHAQSESGHVQAALSALVRLDEDIPHRHQIPPGHPSDLGADFADTAAEFAAIEEDAELFAGPYTLSVDIRVRTFRALDRQADPPLHDEAMGSEAGSATKVAADEADAPSTDDASPLTSEFPVEAVVSLTSASGEPMTGHRVDVSATGARTAVDSVVTAEQPTVVALTDLDADSVTVDASAGDLPATTVELHRPRGLGSDRVQAVVTAGEPTSATAQAVYDRPPQPEETEPPRVEVPKPRPTTLPTPSPTPEPPAPTSEPEPSEEPAEEPSEEPSDEPSEEPEEPPTTAPPAPTEAPETPPAPDAPETPDAPESPDGTPDATEVPDETTAPGTPDATEAPPQTETPVTPHDAPRDTAEDEPVPTSLPRTGADSVMALGLAITLIAVGVAALTFTRRG</sequence>
<feature type="region of interest" description="Disordered" evidence="1">
    <location>
        <begin position="337"/>
        <end position="497"/>
    </location>
</feature>